<protein>
    <submittedName>
        <fullName evidence="3">Uncharacterized protein</fullName>
    </submittedName>
</protein>
<keyword evidence="2" id="KW-0812">Transmembrane</keyword>
<keyword evidence="4" id="KW-1185">Reference proteome</keyword>
<evidence type="ECO:0000313" key="4">
    <source>
        <dbReference type="Proteomes" id="UP000093000"/>
    </source>
</evidence>
<dbReference type="OrthoDB" id="2255535at2759"/>
<sequence>MIPEEEYGLLSQQPDEVSDNEQEEAIEFVSYAESDDDDEDPYFMPEHNKRTSTWSFLRMTCAPIQVVRFTIPTLCILIIITYTIVIGVLTEKKKSP</sequence>
<evidence type="ECO:0000313" key="3">
    <source>
        <dbReference type="EMBL" id="OBZ86792.1"/>
    </source>
</evidence>
<dbReference type="EMBL" id="LUGH01000271">
    <property type="protein sequence ID" value="OBZ86792.1"/>
    <property type="molecule type" value="Genomic_DNA"/>
</dbReference>
<evidence type="ECO:0000256" key="1">
    <source>
        <dbReference type="SAM" id="MobiDB-lite"/>
    </source>
</evidence>
<comment type="caution">
    <text evidence="3">The sequence shown here is derived from an EMBL/GenBank/DDBJ whole genome shotgun (WGS) entry which is preliminary data.</text>
</comment>
<evidence type="ECO:0000256" key="2">
    <source>
        <dbReference type="SAM" id="Phobius"/>
    </source>
</evidence>
<feature type="region of interest" description="Disordered" evidence="1">
    <location>
        <begin position="1"/>
        <end position="22"/>
    </location>
</feature>
<proteinExistence type="predicted"/>
<keyword evidence="2" id="KW-1133">Transmembrane helix</keyword>
<accession>A0A1C7NCF1</accession>
<dbReference type="Proteomes" id="UP000093000">
    <property type="component" value="Unassembled WGS sequence"/>
</dbReference>
<name>A0A1C7NCF1_9FUNG</name>
<reference evidence="3 4" key="1">
    <citation type="submission" date="2016-03" db="EMBL/GenBank/DDBJ databases">
        <title>Choanephora cucurbitarum.</title>
        <authorList>
            <person name="Min B."/>
            <person name="Park H."/>
            <person name="Park J.-H."/>
            <person name="Shin H.-D."/>
            <person name="Choi I.-G."/>
        </authorList>
    </citation>
    <scope>NUCLEOTIDE SEQUENCE [LARGE SCALE GENOMIC DNA]</scope>
    <source>
        <strain evidence="3 4">KUS-F28377</strain>
    </source>
</reference>
<gene>
    <name evidence="3" type="ORF">A0J61_05152</name>
</gene>
<keyword evidence="2" id="KW-0472">Membrane</keyword>
<organism evidence="3 4">
    <name type="scientific">Choanephora cucurbitarum</name>
    <dbReference type="NCBI Taxonomy" id="101091"/>
    <lineage>
        <taxon>Eukaryota</taxon>
        <taxon>Fungi</taxon>
        <taxon>Fungi incertae sedis</taxon>
        <taxon>Mucoromycota</taxon>
        <taxon>Mucoromycotina</taxon>
        <taxon>Mucoromycetes</taxon>
        <taxon>Mucorales</taxon>
        <taxon>Mucorineae</taxon>
        <taxon>Choanephoraceae</taxon>
        <taxon>Choanephoroideae</taxon>
        <taxon>Choanephora</taxon>
    </lineage>
</organism>
<dbReference type="AlphaFoldDB" id="A0A1C7NCF1"/>
<dbReference type="InParanoid" id="A0A1C7NCF1"/>
<feature type="transmembrane region" description="Helical" evidence="2">
    <location>
        <begin position="69"/>
        <end position="90"/>
    </location>
</feature>